<reference evidence="1" key="1">
    <citation type="submission" date="2020-05" db="UniProtKB">
        <authorList>
            <consortium name="EnsemblMetazoa"/>
        </authorList>
    </citation>
    <scope>IDENTIFICATION</scope>
    <source>
        <strain evidence="1">TTRI</strain>
    </source>
</reference>
<sequence length="196" mass="22744">MKILHYIRTINRLMKSAAKAYLPVVSCKPIWGEARGKANVKSNLISHRVYRENNEWKLRDQVDIAKAIQNFNRVSLCVYTEDCLHCKTNCSLAESKMLLDSRFHPVIKLQIILFVWNASVHFEKHSTTQANAIRLLLLNQLEQHNQSVHCSMFYYNASKGSVNSSLDSRLPHNTWQSLDACIIHSYLRPRRMMNCV</sequence>
<keyword evidence="2" id="KW-1185">Reference proteome</keyword>
<protein>
    <submittedName>
        <fullName evidence="1">Uncharacterized protein</fullName>
    </submittedName>
</protein>
<dbReference type="EnsemblMetazoa" id="GAUT025137-RA">
    <property type="protein sequence ID" value="GAUT025137-PA"/>
    <property type="gene ID" value="GAUT025137"/>
</dbReference>
<organism evidence="1 2">
    <name type="scientific">Glossina austeni</name>
    <name type="common">Savannah tsetse fly</name>
    <dbReference type="NCBI Taxonomy" id="7395"/>
    <lineage>
        <taxon>Eukaryota</taxon>
        <taxon>Metazoa</taxon>
        <taxon>Ecdysozoa</taxon>
        <taxon>Arthropoda</taxon>
        <taxon>Hexapoda</taxon>
        <taxon>Insecta</taxon>
        <taxon>Pterygota</taxon>
        <taxon>Neoptera</taxon>
        <taxon>Endopterygota</taxon>
        <taxon>Diptera</taxon>
        <taxon>Brachycera</taxon>
        <taxon>Muscomorpha</taxon>
        <taxon>Hippoboscoidea</taxon>
        <taxon>Glossinidae</taxon>
        <taxon>Glossina</taxon>
    </lineage>
</organism>
<dbReference type="Proteomes" id="UP000078200">
    <property type="component" value="Unassembled WGS sequence"/>
</dbReference>
<accession>A0A1A9V424</accession>
<proteinExistence type="predicted"/>
<name>A0A1A9V424_GLOAU</name>
<dbReference type="AlphaFoldDB" id="A0A1A9V424"/>
<evidence type="ECO:0000313" key="1">
    <source>
        <dbReference type="EnsemblMetazoa" id="GAUT025137-PA"/>
    </source>
</evidence>
<evidence type="ECO:0000313" key="2">
    <source>
        <dbReference type="Proteomes" id="UP000078200"/>
    </source>
</evidence>
<dbReference type="VEuPathDB" id="VectorBase:GAUT025137"/>